<dbReference type="PANTHER" id="PTHR10515">
    <property type="entry name" value="THYMIDINE PHOSPHORYLASE"/>
    <property type="match status" value="1"/>
</dbReference>
<organism evidence="6 7">
    <name type="scientific">Brevundimonas mediterranea</name>
    <dbReference type="NCBI Taxonomy" id="74329"/>
    <lineage>
        <taxon>Bacteria</taxon>
        <taxon>Pseudomonadati</taxon>
        <taxon>Pseudomonadota</taxon>
        <taxon>Alphaproteobacteria</taxon>
        <taxon>Caulobacterales</taxon>
        <taxon>Caulobacteraceae</taxon>
        <taxon>Brevundimonas</taxon>
    </lineage>
</organism>
<gene>
    <name evidence="6" type="primary">deoA</name>
    <name evidence="6" type="ORF">BREV_BREV_00939</name>
</gene>
<name>A0A7Z8Y1N7_9CAUL</name>
<dbReference type="Gene3D" id="3.90.1170.30">
    <property type="entry name" value="Pyrimidine nucleoside phosphorylase-like, C-terminal domain"/>
    <property type="match status" value="1"/>
</dbReference>
<evidence type="ECO:0000256" key="2">
    <source>
        <dbReference type="ARBA" id="ARBA00022679"/>
    </source>
</evidence>
<dbReference type="GO" id="GO:0005829">
    <property type="term" value="C:cytosol"/>
    <property type="evidence" value="ECO:0007669"/>
    <property type="project" value="TreeGrafter"/>
</dbReference>
<dbReference type="InterPro" id="IPR013102">
    <property type="entry name" value="PYNP_C"/>
</dbReference>
<keyword evidence="1 4" id="KW-0328">Glycosyltransferase</keyword>
<evidence type="ECO:0000256" key="3">
    <source>
        <dbReference type="ARBA" id="ARBA00048550"/>
    </source>
</evidence>
<dbReference type="SUPFAM" id="SSF47648">
    <property type="entry name" value="Nucleoside phosphorylase/phosphoribosyltransferase N-terminal domain"/>
    <property type="match status" value="1"/>
</dbReference>
<dbReference type="Pfam" id="PF02885">
    <property type="entry name" value="Glycos_trans_3N"/>
    <property type="match status" value="1"/>
</dbReference>
<protein>
    <recommendedName>
        <fullName evidence="4">Putative thymidine phosphorylase</fullName>
        <ecNumber evidence="4">2.4.2.4</ecNumber>
    </recommendedName>
    <alternativeName>
        <fullName evidence="4">TdRPase</fullName>
    </alternativeName>
</protein>
<accession>A0A7Z8Y1N7</accession>
<feature type="domain" description="Pyrimidine nucleoside phosphorylase C-terminal" evidence="5">
    <location>
        <begin position="451"/>
        <end position="518"/>
    </location>
</feature>
<evidence type="ECO:0000256" key="4">
    <source>
        <dbReference type="HAMAP-Rule" id="MF_00703"/>
    </source>
</evidence>
<dbReference type="InterPro" id="IPR036320">
    <property type="entry name" value="Glycosyl_Trfase_fam3_N_dom_sf"/>
</dbReference>
<dbReference type="SMART" id="SM00941">
    <property type="entry name" value="PYNP_C"/>
    <property type="match status" value="1"/>
</dbReference>
<dbReference type="InterPro" id="IPR000312">
    <property type="entry name" value="Glycosyl_Trfase_fam3"/>
</dbReference>
<dbReference type="Gene3D" id="3.40.1030.10">
    <property type="entry name" value="Nucleoside phosphorylase/phosphoribosyltransferase catalytic domain"/>
    <property type="match status" value="1"/>
</dbReference>
<comment type="similarity">
    <text evidence="4">Belongs to the thymidine/pyrimidine-nucleoside phosphorylase family. Type 2 subfamily.</text>
</comment>
<dbReference type="Pfam" id="PF00591">
    <property type="entry name" value="Glycos_transf_3"/>
    <property type="match status" value="1"/>
</dbReference>
<dbReference type="EMBL" id="UXHF01000012">
    <property type="protein sequence ID" value="VDC48953.1"/>
    <property type="molecule type" value="Genomic_DNA"/>
</dbReference>
<dbReference type="EC" id="2.4.2.4" evidence="4"/>
<dbReference type="SUPFAM" id="SSF54680">
    <property type="entry name" value="Pyrimidine nucleoside phosphorylase C-terminal domain"/>
    <property type="match status" value="1"/>
</dbReference>
<dbReference type="GO" id="GO:0009032">
    <property type="term" value="F:thymidine phosphorylase activity"/>
    <property type="evidence" value="ECO:0007669"/>
    <property type="project" value="UniProtKB-UniRule"/>
</dbReference>
<proteinExistence type="inferred from homology"/>
<dbReference type="InterPro" id="IPR017459">
    <property type="entry name" value="Glycosyl_Trfase_fam3_N_dom"/>
</dbReference>
<dbReference type="GO" id="GO:0006206">
    <property type="term" value="P:pyrimidine nucleobase metabolic process"/>
    <property type="evidence" value="ECO:0007669"/>
    <property type="project" value="InterPro"/>
</dbReference>
<dbReference type="GO" id="GO:0006213">
    <property type="term" value="P:pyrimidine nucleoside metabolic process"/>
    <property type="evidence" value="ECO:0007669"/>
    <property type="project" value="InterPro"/>
</dbReference>
<keyword evidence="7" id="KW-1185">Reference proteome</keyword>
<dbReference type="NCBIfam" id="TIGR02645">
    <property type="entry name" value="ARCH_P_rylase"/>
    <property type="match status" value="1"/>
</dbReference>
<dbReference type="InterPro" id="IPR035902">
    <property type="entry name" value="Nuc_phospho_transferase"/>
</dbReference>
<comment type="catalytic activity">
    <reaction evidence="3 4">
        <text>thymidine + phosphate = 2-deoxy-alpha-D-ribose 1-phosphate + thymine</text>
        <dbReference type="Rhea" id="RHEA:16037"/>
        <dbReference type="ChEBI" id="CHEBI:17748"/>
        <dbReference type="ChEBI" id="CHEBI:17821"/>
        <dbReference type="ChEBI" id="CHEBI:43474"/>
        <dbReference type="ChEBI" id="CHEBI:57259"/>
        <dbReference type="EC" id="2.4.2.4"/>
    </reaction>
</comment>
<dbReference type="InterPro" id="IPR000053">
    <property type="entry name" value="Thymidine/pyrmidine_PPase"/>
</dbReference>
<evidence type="ECO:0000313" key="6">
    <source>
        <dbReference type="EMBL" id="VDC48953.1"/>
    </source>
</evidence>
<dbReference type="AlphaFoldDB" id="A0A7Z8Y1N7"/>
<dbReference type="InterPro" id="IPR028579">
    <property type="entry name" value="Thym_Pase_Put"/>
</dbReference>
<sequence length="522" mass="54932">MGLRHPADDGAARAVSKVVKTAPHAAAPLKARRFGLYAQHESIVLMRRDCHVCRSEGLSSRSQVVLSAAGREVYATLYQMDGDVLGLDEAALSEEAWRQLAVAPGDPVVVRHAPAIESMSSVRRRIYGARLDEAAIRGVVRDVAAGRYTPIHLAAFLTATSVLPMDDAETGALTRAMVDVGDRLSWPSDIVMDKHCIGGLPGNRTTPIVVAILAACGLVTPKTSSRAITSPAGTADTMETLAPVDLDLPAMRRVVEAENGCVVWGGAVKLSPVDDIFIRVERVLDVDTEGQLIASVLSKKIAAGSTHVVLDIPVGATAKVRTREAAAKLAQRLVEIAARFDLKALCVQTDGEQPVGVGIGPALEALDVLAVLQNRPEAPQDLRQRACLLAGAALELAGVAKAGRGAEAAEAVLADGRAWARFERICEAQGGMRTPPVAAQRAPIQATRSGRVILINNRQVATLAKLAGAPERKAAGVQMQVRLGTEVSAGQPLLTVHAETAGELAYALDYAASHGEMIDIEA</sequence>
<evidence type="ECO:0000313" key="7">
    <source>
        <dbReference type="Proteomes" id="UP000289220"/>
    </source>
</evidence>
<dbReference type="InterPro" id="IPR013466">
    <property type="entry name" value="Thymidine/AMP_Pase"/>
</dbReference>
<dbReference type="InterPro" id="IPR036566">
    <property type="entry name" value="PYNP-like_C_sf"/>
</dbReference>
<evidence type="ECO:0000259" key="5">
    <source>
        <dbReference type="SMART" id="SM00941"/>
    </source>
</evidence>
<comment type="caution">
    <text evidence="6">The sequence shown here is derived from an EMBL/GenBank/DDBJ whole genome shotgun (WGS) entry which is preliminary data.</text>
</comment>
<dbReference type="PANTHER" id="PTHR10515:SF0">
    <property type="entry name" value="THYMIDINE PHOSPHORYLASE"/>
    <property type="match status" value="1"/>
</dbReference>
<dbReference type="InterPro" id="IPR017872">
    <property type="entry name" value="Pyrmidine_PPase_CS"/>
</dbReference>
<dbReference type="NCBIfam" id="NF003338">
    <property type="entry name" value="PRK04350.1"/>
    <property type="match status" value="1"/>
</dbReference>
<dbReference type="SUPFAM" id="SSF52418">
    <property type="entry name" value="Nucleoside phosphorylase/phosphoribosyltransferase catalytic domain"/>
    <property type="match status" value="1"/>
</dbReference>
<dbReference type="Proteomes" id="UP000289220">
    <property type="component" value="Unassembled WGS sequence"/>
</dbReference>
<dbReference type="GO" id="GO:0004645">
    <property type="term" value="F:1,4-alpha-oligoglucan phosphorylase activity"/>
    <property type="evidence" value="ECO:0007669"/>
    <property type="project" value="InterPro"/>
</dbReference>
<keyword evidence="2 4" id="KW-0808">Transferase</keyword>
<dbReference type="PROSITE" id="PS00647">
    <property type="entry name" value="THYMID_PHOSPHORYLASE"/>
    <property type="match status" value="1"/>
</dbReference>
<dbReference type="Gene3D" id="1.20.970.50">
    <property type="match status" value="1"/>
</dbReference>
<dbReference type="HAMAP" id="MF_00703">
    <property type="entry name" value="Thymid_phosp_2"/>
    <property type="match status" value="1"/>
</dbReference>
<reference evidence="6 7" key="1">
    <citation type="submission" date="2018-11" db="EMBL/GenBank/DDBJ databases">
        <authorList>
            <person name="Peiro R."/>
            <person name="Begona"/>
            <person name="Cbmso G."/>
            <person name="Lopez M."/>
            <person name="Gonzalez S."/>
            <person name="Sacristan E."/>
            <person name="Castillo E."/>
        </authorList>
    </citation>
    <scope>NUCLEOTIDE SEQUENCE [LARGE SCALE GENOMIC DNA]</scope>
    <source>
        <strain evidence="6">Brev_genome</strain>
    </source>
</reference>
<evidence type="ECO:0000256" key="1">
    <source>
        <dbReference type="ARBA" id="ARBA00022676"/>
    </source>
</evidence>